<feature type="transmembrane region" description="Helical" evidence="1">
    <location>
        <begin position="381"/>
        <end position="398"/>
    </location>
</feature>
<dbReference type="KEGG" id="mhey:H2LOC_020475"/>
<dbReference type="Proteomes" id="UP000309061">
    <property type="component" value="Chromosome"/>
</dbReference>
<feature type="transmembrane region" description="Helical" evidence="1">
    <location>
        <begin position="185"/>
        <end position="206"/>
    </location>
</feature>
<dbReference type="EMBL" id="CP046052">
    <property type="protein sequence ID" value="QGM47861.1"/>
    <property type="molecule type" value="Genomic_DNA"/>
</dbReference>
<protein>
    <recommendedName>
        <fullName evidence="4">O-antigen ligase domain-containing protein</fullName>
    </recommendedName>
</protein>
<feature type="transmembrane region" description="Helical" evidence="1">
    <location>
        <begin position="21"/>
        <end position="40"/>
    </location>
</feature>
<sequence>MSEFAYPLAGRAAMQRWASRIFTVSAILLFCVSPMALGVIGFNYDGAGGAMWQKLHPATYAAALAFALDVASKPAPAAFIRELPARFPGAALFFISWVLTIIYAVLVQHLPVTSLIETYFLALVALLVADDLGEETHRFLRRFIHVVLFANAIIAVIEFVTHWRLFPYVLSGEELTYDYRSTALLGHPLLNAGITGAYALCLFLGADQSLPPMARAVMIGVQILGLAAFGGRTSMLMCGLIMGGVLVKDFALILLGKRFDLGRLLAAMFFAPLVIGGVAYATYAGIFDDLIARFVDDNGSAEARVIMMRMFDAFDLTDLLLGPSPETVTSTQRSLGIAVAIENTWIALMFMYGIIMSSFFIIGLLALLWEIWRRSRRGATLLIVFFIVVISSAVGLASKTMKLNQFTFVMLFIFPREAKPSPARSGPRES</sequence>
<keyword evidence="1" id="KW-1133">Transmembrane helix</keyword>
<reference evidence="2 3" key="1">
    <citation type="submission" date="2019-11" db="EMBL/GenBank/DDBJ databases">
        <title>The genome sequence of Methylocystis heyeri.</title>
        <authorList>
            <person name="Oshkin I.Y."/>
            <person name="Miroshnikov K."/>
            <person name="Dedysh S.N."/>
        </authorList>
    </citation>
    <scope>NUCLEOTIDE SEQUENCE [LARGE SCALE GENOMIC DNA]</scope>
    <source>
        <strain evidence="2 3">H2</strain>
    </source>
</reference>
<feature type="transmembrane region" description="Helical" evidence="1">
    <location>
        <begin position="60"/>
        <end position="80"/>
    </location>
</feature>
<feature type="transmembrane region" description="Helical" evidence="1">
    <location>
        <begin position="345"/>
        <end position="369"/>
    </location>
</feature>
<evidence type="ECO:0000256" key="1">
    <source>
        <dbReference type="SAM" id="Phobius"/>
    </source>
</evidence>
<feature type="transmembrane region" description="Helical" evidence="1">
    <location>
        <begin position="144"/>
        <end position="165"/>
    </location>
</feature>
<feature type="transmembrane region" description="Helical" evidence="1">
    <location>
        <begin position="87"/>
        <end position="106"/>
    </location>
</feature>
<keyword evidence="1" id="KW-0812">Transmembrane</keyword>
<feature type="transmembrane region" description="Helical" evidence="1">
    <location>
        <begin position="264"/>
        <end position="286"/>
    </location>
</feature>
<evidence type="ECO:0000313" key="3">
    <source>
        <dbReference type="Proteomes" id="UP000309061"/>
    </source>
</evidence>
<dbReference type="RefSeq" id="WP_136494508.1">
    <property type="nucleotide sequence ID" value="NZ_CP046052.1"/>
</dbReference>
<accession>A0A6B8KL30</accession>
<keyword evidence="1" id="KW-0472">Membrane</keyword>
<dbReference type="InterPro" id="IPR048041">
    <property type="entry name" value="VpsF-like"/>
</dbReference>
<proteinExistence type="predicted"/>
<feature type="transmembrane region" description="Helical" evidence="1">
    <location>
        <begin position="112"/>
        <end position="132"/>
    </location>
</feature>
<dbReference type="AlphaFoldDB" id="A0A6B8KL30"/>
<evidence type="ECO:0000313" key="2">
    <source>
        <dbReference type="EMBL" id="QGM47861.1"/>
    </source>
</evidence>
<dbReference type="NCBIfam" id="NF038256">
    <property type="entry name" value="exopoly_VpsF"/>
    <property type="match status" value="1"/>
</dbReference>
<organism evidence="2 3">
    <name type="scientific">Methylocystis heyeri</name>
    <dbReference type="NCBI Taxonomy" id="391905"/>
    <lineage>
        <taxon>Bacteria</taxon>
        <taxon>Pseudomonadati</taxon>
        <taxon>Pseudomonadota</taxon>
        <taxon>Alphaproteobacteria</taxon>
        <taxon>Hyphomicrobiales</taxon>
        <taxon>Methylocystaceae</taxon>
        <taxon>Methylocystis</taxon>
    </lineage>
</organism>
<name>A0A6B8KL30_9HYPH</name>
<keyword evidence="3" id="KW-1185">Reference proteome</keyword>
<dbReference type="OrthoDB" id="7987387at2"/>
<evidence type="ECO:0008006" key="4">
    <source>
        <dbReference type="Google" id="ProtNLM"/>
    </source>
</evidence>
<gene>
    <name evidence="2" type="ORF">H2LOC_020475</name>
</gene>